<name>A0ABW2RTT4_9NOCA</name>
<comment type="caution">
    <text evidence="1">The sequence shown here is derived from an EMBL/GenBank/DDBJ whole genome shotgun (WGS) entry which is preliminary data.</text>
</comment>
<dbReference type="PROSITE" id="PS51257">
    <property type="entry name" value="PROKAR_LIPOPROTEIN"/>
    <property type="match status" value="1"/>
</dbReference>
<protein>
    <recommendedName>
        <fullName evidence="3">Lipoprotein</fullName>
    </recommendedName>
</protein>
<sequence>MGHKWGRIAAATSAGALILTSCETNTDVPATFAATVTVTGHADRASAASGVCTIGTVPVAPNDRVVILGDSGAAFAATALEVDSIDENPDGTGVCTYTAPFEAIPENQRNYVIWMNRNFTEKSFTSDELKNGTTYRLCSSVPTDSSHGADVLDSGCTP</sequence>
<accession>A0ABW2RTT4</accession>
<dbReference type="RefSeq" id="WP_378401401.1">
    <property type="nucleotide sequence ID" value="NZ_JBHTCS010000002.1"/>
</dbReference>
<evidence type="ECO:0000313" key="1">
    <source>
        <dbReference type="EMBL" id="MFC7446853.1"/>
    </source>
</evidence>
<dbReference type="EMBL" id="JBHTCS010000002">
    <property type="protein sequence ID" value="MFC7446853.1"/>
    <property type="molecule type" value="Genomic_DNA"/>
</dbReference>
<gene>
    <name evidence="1" type="ORF">ACFQS9_03010</name>
</gene>
<keyword evidence="2" id="KW-1185">Reference proteome</keyword>
<proteinExistence type="predicted"/>
<evidence type="ECO:0000313" key="2">
    <source>
        <dbReference type="Proteomes" id="UP001596484"/>
    </source>
</evidence>
<evidence type="ECO:0008006" key="3">
    <source>
        <dbReference type="Google" id="ProtNLM"/>
    </source>
</evidence>
<organism evidence="1 2">
    <name type="scientific">Rhodococcus daqingensis</name>
    <dbReference type="NCBI Taxonomy" id="2479363"/>
    <lineage>
        <taxon>Bacteria</taxon>
        <taxon>Bacillati</taxon>
        <taxon>Actinomycetota</taxon>
        <taxon>Actinomycetes</taxon>
        <taxon>Mycobacteriales</taxon>
        <taxon>Nocardiaceae</taxon>
        <taxon>Rhodococcus</taxon>
    </lineage>
</organism>
<reference evidence="2" key="1">
    <citation type="journal article" date="2019" name="Int. J. Syst. Evol. Microbiol.">
        <title>The Global Catalogue of Microorganisms (GCM) 10K type strain sequencing project: providing services to taxonomists for standard genome sequencing and annotation.</title>
        <authorList>
            <consortium name="The Broad Institute Genomics Platform"/>
            <consortium name="The Broad Institute Genome Sequencing Center for Infectious Disease"/>
            <person name="Wu L."/>
            <person name="Ma J."/>
        </authorList>
    </citation>
    <scope>NUCLEOTIDE SEQUENCE [LARGE SCALE GENOMIC DNA]</scope>
    <source>
        <strain evidence="2">ICMP 19430</strain>
    </source>
</reference>
<dbReference type="Proteomes" id="UP001596484">
    <property type="component" value="Unassembled WGS sequence"/>
</dbReference>